<protein>
    <recommendedName>
        <fullName evidence="2">Oxidoreductase-like domain-containing protein</fullName>
    </recommendedName>
</protein>
<evidence type="ECO:0000256" key="1">
    <source>
        <dbReference type="SAM" id="MobiDB-lite"/>
    </source>
</evidence>
<organism evidence="3 4">
    <name type="scientific">Astrephomene gubernaculifera</name>
    <dbReference type="NCBI Taxonomy" id="47775"/>
    <lineage>
        <taxon>Eukaryota</taxon>
        <taxon>Viridiplantae</taxon>
        <taxon>Chlorophyta</taxon>
        <taxon>core chlorophytes</taxon>
        <taxon>Chlorophyceae</taxon>
        <taxon>CS clade</taxon>
        <taxon>Chlamydomonadales</taxon>
        <taxon>Astrephomenaceae</taxon>
        <taxon>Astrephomene</taxon>
    </lineage>
</organism>
<accession>A0AAD3HPU0</accession>
<dbReference type="PANTHER" id="PTHR21193:SF3">
    <property type="entry name" value="OXIDOREDUCTASE-LIKE DOMAIN-CONTAINING PROTEIN 1"/>
    <property type="match status" value="1"/>
</dbReference>
<dbReference type="PANTHER" id="PTHR21193">
    <property type="entry name" value="OXIDOREDUCTASE-LIKE DOMAIN-CONTAINING PROTEIN 1"/>
    <property type="match status" value="1"/>
</dbReference>
<dbReference type="Proteomes" id="UP001054857">
    <property type="component" value="Unassembled WGS sequence"/>
</dbReference>
<gene>
    <name evidence="3" type="ORF">Agub_g10602</name>
</gene>
<dbReference type="AlphaFoldDB" id="A0AAD3HPU0"/>
<dbReference type="InterPro" id="IPR019180">
    <property type="entry name" value="Oxidoreductase-like_N"/>
</dbReference>
<feature type="compositionally biased region" description="Basic and acidic residues" evidence="1">
    <location>
        <begin position="116"/>
        <end position="130"/>
    </location>
</feature>
<dbReference type="Pfam" id="PF09791">
    <property type="entry name" value="Oxidored-like"/>
    <property type="match status" value="1"/>
</dbReference>
<comment type="caution">
    <text evidence="3">The sequence shown here is derived from an EMBL/GenBank/DDBJ whole genome shotgun (WGS) entry which is preliminary data.</text>
</comment>
<reference evidence="3 4" key="1">
    <citation type="journal article" date="2021" name="Sci. Rep.">
        <title>Genome sequencing of the multicellular alga Astrephomene provides insights into convergent evolution of germ-soma differentiation.</title>
        <authorList>
            <person name="Yamashita S."/>
            <person name="Yamamoto K."/>
            <person name="Matsuzaki R."/>
            <person name="Suzuki S."/>
            <person name="Yamaguchi H."/>
            <person name="Hirooka S."/>
            <person name="Minakuchi Y."/>
            <person name="Miyagishima S."/>
            <person name="Kawachi M."/>
            <person name="Toyoda A."/>
            <person name="Nozaki H."/>
        </authorList>
    </citation>
    <scope>NUCLEOTIDE SEQUENCE [LARGE SCALE GENOMIC DNA]</scope>
    <source>
        <strain evidence="3 4">NIES-4017</strain>
    </source>
</reference>
<keyword evidence="4" id="KW-1185">Reference proteome</keyword>
<feature type="region of interest" description="Disordered" evidence="1">
    <location>
        <begin position="116"/>
        <end position="138"/>
    </location>
</feature>
<name>A0AAD3HPU0_9CHLO</name>
<proteinExistence type="predicted"/>
<sequence>TLQRQNHTRMLKQSLTVLQPRMMMPTVSKQLRTRINCLPFQLRSITLPRKPTEPGPEDCCQSGCNICVWDQYADALEKWKERVSKLEAKESGKSLGKTFMPPTPPKNVGLVAFEELEKQLSKQTDEKEAQPEQNQHPG</sequence>
<evidence type="ECO:0000259" key="2">
    <source>
        <dbReference type="Pfam" id="PF09791"/>
    </source>
</evidence>
<feature type="non-terminal residue" evidence="3">
    <location>
        <position position="138"/>
    </location>
</feature>
<feature type="domain" description="Oxidoreductase-like" evidence="2">
    <location>
        <begin position="45"/>
        <end position="87"/>
    </location>
</feature>
<dbReference type="EMBL" id="BMAR01000025">
    <property type="protein sequence ID" value="GFR48648.1"/>
    <property type="molecule type" value="Genomic_DNA"/>
</dbReference>
<evidence type="ECO:0000313" key="3">
    <source>
        <dbReference type="EMBL" id="GFR48648.1"/>
    </source>
</evidence>
<evidence type="ECO:0000313" key="4">
    <source>
        <dbReference type="Proteomes" id="UP001054857"/>
    </source>
</evidence>
<dbReference type="InterPro" id="IPR039251">
    <property type="entry name" value="OXLD1"/>
</dbReference>